<dbReference type="GO" id="GO:0016998">
    <property type="term" value="P:cell wall macromolecule catabolic process"/>
    <property type="evidence" value="ECO:0007669"/>
    <property type="project" value="InterPro"/>
</dbReference>
<dbReference type="PROSITE" id="PS51904">
    <property type="entry name" value="GLYCOSYL_HYDROL_F25_2"/>
    <property type="match status" value="1"/>
</dbReference>
<dbReference type="PANTHER" id="PTHR23208:SF36">
    <property type="entry name" value="LYSOZYME-RELATED"/>
    <property type="match status" value="1"/>
</dbReference>
<dbReference type="GO" id="GO:0007165">
    <property type="term" value="P:signal transduction"/>
    <property type="evidence" value="ECO:0007669"/>
    <property type="project" value="TreeGrafter"/>
</dbReference>
<dbReference type="Gene3D" id="3.20.20.80">
    <property type="entry name" value="Glycosidases"/>
    <property type="match status" value="1"/>
</dbReference>
<dbReference type="InterPro" id="IPR002053">
    <property type="entry name" value="Glyco_hydro_25"/>
</dbReference>
<comment type="similarity">
    <text evidence="1">Belongs to the glycosyl hydrolase 25 family.</text>
</comment>
<dbReference type="PANTHER" id="PTHR23208">
    <property type="entry name" value="LYSOZYME PROTEIN"/>
    <property type="match status" value="1"/>
</dbReference>
<dbReference type="InterPro" id="IPR017853">
    <property type="entry name" value="GH"/>
</dbReference>
<dbReference type="GO" id="GO:0009253">
    <property type="term" value="P:peptidoglycan catabolic process"/>
    <property type="evidence" value="ECO:0007669"/>
    <property type="project" value="InterPro"/>
</dbReference>
<evidence type="ECO:0008006" key="5">
    <source>
        <dbReference type="Google" id="ProtNLM"/>
    </source>
</evidence>
<dbReference type="GO" id="GO:0003796">
    <property type="term" value="F:lysozyme activity"/>
    <property type="evidence" value="ECO:0007669"/>
    <property type="project" value="InterPro"/>
</dbReference>
<reference evidence="4" key="1">
    <citation type="submission" date="2021-01" db="EMBL/GenBank/DDBJ databases">
        <authorList>
            <person name="Corre E."/>
            <person name="Pelletier E."/>
            <person name="Niang G."/>
            <person name="Scheremetjew M."/>
            <person name="Finn R."/>
            <person name="Kale V."/>
            <person name="Holt S."/>
            <person name="Cochrane G."/>
            <person name="Meng A."/>
            <person name="Brown T."/>
            <person name="Cohen L."/>
        </authorList>
    </citation>
    <scope>NUCLEOTIDE SEQUENCE</scope>
    <source>
        <strain evidence="4">RCC1693</strain>
    </source>
</reference>
<dbReference type="EMBL" id="HBGT01000733">
    <property type="protein sequence ID" value="CAD9380583.1"/>
    <property type="molecule type" value="Transcribed_RNA"/>
</dbReference>
<gene>
    <name evidence="4" type="ORF">FPAR1323_LOCUS419</name>
</gene>
<keyword evidence="2 3" id="KW-0732">Signal</keyword>
<organism evidence="4">
    <name type="scientific">Florenciella parvula</name>
    <dbReference type="NCBI Taxonomy" id="236787"/>
    <lineage>
        <taxon>Eukaryota</taxon>
        <taxon>Sar</taxon>
        <taxon>Stramenopiles</taxon>
        <taxon>Ochrophyta</taxon>
        <taxon>Dictyochophyceae</taxon>
        <taxon>Florenciellales</taxon>
        <taxon>Florenciella</taxon>
    </lineage>
</organism>
<feature type="chain" id="PRO_5031169152" description="Lysozyme" evidence="3">
    <location>
        <begin position="22"/>
        <end position="250"/>
    </location>
</feature>
<name>A0A7S2AXJ3_9STRA</name>
<dbReference type="AlphaFoldDB" id="A0A7S2AXJ3"/>
<proteinExistence type="inferred from homology"/>
<feature type="signal peptide" evidence="3">
    <location>
        <begin position="1"/>
        <end position="21"/>
    </location>
</feature>
<dbReference type="SUPFAM" id="SSF51445">
    <property type="entry name" value="(Trans)glycosidases"/>
    <property type="match status" value="1"/>
</dbReference>
<evidence type="ECO:0000313" key="4">
    <source>
        <dbReference type="EMBL" id="CAD9380583.1"/>
    </source>
</evidence>
<protein>
    <recommendedName>
        <fullName evidence="5">Lysozyme</fullName>
    </recommendedName>
</protein>
<evidence type="ECO:0000256" key="3">
    <source>
        <dbReference type="SAM" id="SignalP"/>
    </source>
</evidence>
<evidence type="ECO:0000256" key="2">
    <source>
        <dbReference type="ARBA" id="ARBA00022729"/>
    </source>
</evidence>
<evidence type="ECO:0000256" key="1">
    <source>
        <dbReference type="ARBA" id="ARBA00010646"/>
    </source>
</evidence>
<dbReference type="InterPro" id="IPR051595">
    <property type="entry name" value="GH25_Enzymes"/>
</dbReference>
<sequence length="250" mass="26761">MYAKLALAIACLSHCTAPTVATVGVDVSQAVSESVWECLETPGGQGAIEFAIPRVYKSGGSVDTTGVASIGTALSAGIKYVDGYVFPCVSCGDAAGQVSAAAAAVKGSGYGMLWYDIESYNWGSSTSSNQAFVEEMIKEGLKLGVTAGIYTNYYNWQSIVGLDYDYPSSLGLPLWYAHYDNLPSFSDYTAFGGWSSPSIKQYEGDKSSCGIGVDYNWYPSSFDEVREAATKKQRTAAMELFNMTDTSVWD</sequence>
<dbReference type="GO" id="GO:0045087">
    <property type="term" value="P:innate immune response"/>
    <property type="evidence" value="ECO:0007669"/>
    <property type="project" value="TreeGrafter"/>
</dbReference>
<accession>A0A7S2AXJ3</accession>
<dbReference type="CDD" id="cd06416">
    <property type="entry name" value="GH25_Lys1-like"/>
    <property type="match status" value="1"/>
</dbReference>